<dbReference type="AlphaFoldDB" id="A0A6J6WQ29"/>
<dbReference type="Pfam" id="PF01966">
    <property type="entry name" value="HD"/>
    <property type="match status" value="1"/>
</dbReference>
<protein>
    <submittedName>
        <fullName evidence="2">Unannotated protein</fullName>
    </submittedName>
</protein>
<dbReference type="CDD" id="cd00077">
    <property type="entry name" value="HDc"/>
    <property type="match status" value="1"/>
</dbReference>
<dbReference type="InterPro" id="IPR006674">
    <property type="entry name" value="HD_domain"/>
</dbReference>
<reference evidence="2" key="1">
    <citation type="submission" date="2020-05" db="EMBL/GenBank/DDBJ databases">
        <authorList>
            <person name="Chiriac C."/>
            <person name="Salcher M."/>
            <person name="Ghai R."/>
            <person name="Kavagutti S V."/>
        </authorList>
    </citation>
    <scope>NUCLEOTIDE SEQUENCE</scope>
</reference>
<dbReference type="EMBL" id="CAFAAB010000081">
    <property type="protein sequence ID" value="CAB4785344.1"/>
    <property type="molecule type" value="Genomic_DNA"/>
</dbReference>
<organism evidence="2">
    <name type="scientific">freshwater metagenome</name>
    <dbReference type="NCBI Taxonomy" id="449393"/>
    <lineage>
        <taxon>unclassified sequences</taxon>
        <taxon>metagenomes</taxon>
        <taxon>ecological metagenomes</taxon>
    </lineage>
</organism>
<dbReference type="InterPro" id="IPR052567">
    <property type="entry name" value="OP_Dioxygenase"/>
</dbReference>
<dbReference type="SUPFAM" id="SSF109604">
    <property type="entry name" value="HD-domain/PDEase-like"/>
    <property type="match status" value="1"/>
</dbReference>
<name>A0A6J6WQ29_9ZZZZ</name>
<dbReference type="PANTHER" id="PTHR40202:SF1">
    <property type="entry name" value="HD DOMAIN-CONTAINING PROTEIN"/>
    <property type="match status" value="1"/>
</dbReference>
<dbReference type="PANTHER" id="PTHR40202">
    <property type="match status" value="1"/>
</dbReference>
<evidence type="ECO:0000259" key="1">
    <source>
        <dbReference type="Pfam" id="PF01966"/>
    </source>
</evidence>
<feature type="domain" description="HD" evidence="1">
    <location>
        <begin position="34"/>
        <end position="108"/>
    </location>
</feature>
<dbReference type="Gene3D" id="1.10.3210.10">
    <property type="entry name" value="Hypothetical protein af1432"/>
    <property type="match status" value="1"/>
</dbReference>
<proteinExistence type="predicted"/>
<gene>
    <name evidence="2" type="ORF">UFOPK2958_00801</name>
</gene>
<accession>A0A6J6WQ29</accession>
<sequence>MSNNLPQAQSIEEVFALFDRHGDVYYGEDINQNQHAVQCAELARREGASPELIVATLLHDVGHLLHLDVGLIHDQDVDDDHEATGAKYLAKIFPPQITRAIAMHVTAKRYRCAVEPGYFETLSQASVLSLAVQGGPLTSEEVERFERNPGSQDALSLRDWDDRGKCVELSNEMPRDYLEMALSVAI</sequence>
<dbReference type="InterPro" id="IPR003607">
    <property type="entry name" value="HD/PDEase_dom"/>
</dbReference>
<evidence type="ECO:0000313" key="2">
    <source>
        <dbReference type="EMBL" id="CAB4785344.1"/>
    </source>
</evidence>